<accession>A0A0N4VFT8</accession>
<dbReference type="WBParaSite" id="EVEC_0000961601-mRNA-1">
    <property type="protein sequence ID" value="EVEC_0000961601-mRNA-1"/>
    <property type="gene ID" value="EVEC_0000961601"/>
</dbReference>
<keyword evidence="2" id="KW-1185">Reference proteome</keyword>
<evidence type="ECO:0000313" key="2">
    <source>
        <dbReference type="Proteomes" id="UP000274131"/>
    </source>
</evidence>
<name>A0A0N4VFT8_ENTVE</name>
<dbReference type="AlphaFoldDB" id="A0A0N4VFT8"/>
<reference evidence="1 2" key="2">
    <citation type="submission" date="2018-10" db="EMBL/GenBank/DDBJ databases">
        <authorList>
            <consortium name="Pathogen Informatics"/>
        </authorList>
    </citation>
    <scope>NUCLEOTIDE SEQUENCE [LARGE SCALE GENOMIC DNA]</scope>
</reference>
<evidence type="ECO:0000313" key="1">
    <source>
        <dbReference type="EMBL" id="VDD94275.1"/>
    </source>
</evidence>
<dbReference type="EMBL" id="UXUI01009762">
    <property type="protein sequence ID" value="VDD94275.1"/>
    <property type="molecule type" value="Genomic_DNA"/>
</dbReference>
<dbReference type="Proteomes" id="UP000274131">
    <property type="component" value="Unassembled WGS sequence"/>
</dbReference>
<proteinExistence type="predicted"/>
<sequence>MEAAVQEAELSTLLKDSNYTILLKDGFSMSDRLDEVMLEILGYDSKRLLSGTMIQGQGVVLTTNGNRSFMEVGVTDEPQITLGKIYGPNRTLLHTVEFDEKDGDYGYWNIMKNGEQFIRVEVKKLTKIMPCLSALFKCCLCMKGDQELSYYSRDGQSQIGRTAPGICRTGKNVIVYFQPIASTEERLALLGTSILFVIEVLYPQYAKWVRLGETF</sequence>
<gene>
    <name evidence="1" type="ORF">EVEC_LOCUS9026</name>
</gene>
<reference evidence="3" key="1">
    <citation type="submission" date="2017-02" db="UniProtKB">
        <authorList>
            <consortium name="WormBaseParasite"/>
        </authorList>
    </citation>
    <scope>IDENTIFICATION</scope>
</reference>
<organism evidence="3">
    <name type="scientific">Enterobius vermicularis</name>
    <name type="common">Human pinworm</name>
    <dbReference type="NCBI Taxonomy" id="51028"/>
    <lineage>
        <taxon>Eukaryota</taxon>
        <taxon>Metazoa</taxon>
        <taxon>Ecdysozoa</taxon>
        <taxon>Nematoda</taxon>
        <taxon>Chromadorea</taxon>
        <taxon>Rhabditida</taxon>
        <taxon>Spirurina</taxon>
        <taxon>Oxyuridomorpha</taxon>
        <taxon>Oxyuroidea</taxon>
        <taxon>Oxyuridae</taxon>
        <taxon>Enterobius</taxon>
    </lineage>
</organism>
<evidence type="ECO:0000313" key="3">
    <source>
        <dbReference type="WBParaSite" id="EVEC_0000961601-mRNA-1"/>
    </source>
</evidence>
<protein>
    <submittedName>
        <fullName evidence="3">Phospholipid scramblase</fullName>
    </submittedName>
</protein>